<evidence type="ECO:0000256" key="4">
    <source>
        <dbReference type="ARBA" id="ARBA00022989"/>
    </source>
</evidence>
<dbReference type="InterPro" id="IPR036259">
    <property type="entry name" value="MFS_trans_sf"/>
</dbReference>
<reference evidence="8" key="1">
    <citation type="submission" date="2019-05" db="EMBL/GenBank/DDBJ databases">
        <title>Isolation, diversity and antifungal activity of Actinobacteria from wheat.</title>
        <authorList>
            <person name="Yu B."/>
        </authorList>
    </citation>
    <scope>NUCLEOTIDE SEQUENCE [LARGE SCALE GENOMIC DNA]</scope>
    <source>
        <strain evidence="8">NEAU-HEGS1-5</strain>
    </source>
</reference>
<dbReference type="PROSITE" id="PS50850">
    <property type="entry name" value="MFS"/>
    <property type="match status" value="1"/>
</dbReference>
<evidence type="ECO:0000313" key="8">
    <source>
        <dbReference type="EMBL" id="TLP52331.1"/>
    </source>
</evidence>
<feature type="transmembrane region" description="Helical" evidence="6">
    <location>
        <begin position="113"/>
        <end position="138"/>
    </location>
</feature>
<keyword evidence="9" id="KW-1185">Reference proteome</keyword>
<feature type="transmembrane region" description="Helical" evidence="6">
    <location>
        <begin position="82"/>
        <end position="104"/>
    </location>
</feature>
<feature type="transmembrane region" description="Helical" evidence="6">
    <location>
        <begin position="198"/>
        <end position="218"/>
    </location>
</feature>
<feature type="transmembrane region" description="Helical" evidence="6">
    <location>
        <begin position="239"/>
        <end position="263"/>
    </location>
</feature>
<evidence type="ECO:0000256" key="3">
    <source>
        <dbReference type="ARBA" id="ARBA00022692"/>
    </source>
</evidence>
<feature type="transmembrane region" description="Helical" evidence="6">
    <location>
        <begin position="306"/>
        <end position="324"/>
    </location>
</feature>
<dbReference type="PANTHER" id="PTHR43124">
    <property type="entry name" value="PURINE EFFLUX PUMP PBUE"/>
    <property type="match status" value="1"/>
</dbReference>
<dbReference type="Pfam" id="PF07690">
    <property type="entry name" value="MFS_1"/>
    <property type="match status" value="1"/>
</dbReference>
<dbReference type="PANTHER" id="PTHR43124:SF3">
    <property type="entry name" value="CHLORAMPHENICOL EFFLUX PUMP RV0191"/>
    <property type="match status" value="1"/>
</dbReference>
<dbReference type="GO" id="GO:0005886">
    <property type="term" value="C:plasma membrane"/>
    <property type="evidence" value="ECO:0007669"/>
    <property type="project" value="UniProtKB-SubCell"/>
</dbReference>
<feature type="transmembrane region" description="Helical" evidence="6">
    <location>
        <begin position="367"/>
        <end position="390"/>
    </location>
</feature>
<comment type="subcellular location">
    <subcellularLocation>
        <location evidence="1">Cell membrane</location>
        <topology evidence="1">Multi-pass membrane protein</topology>
    </subcellularLocation>
</comment>
<dbReference type="InterPro" id="IPR020846">
    <property type="entry name" value="MFS_dom"/>
</dbReference>
<keyword evidence="2" id="KW-1003">Cell membrane</keyword>
<dbReference type="OrthoDB" id="7841035at2"/>
<organism evidence="8 9">
    <name type="scientific">Microbispora triticiradicis</name>
    <dbReference type="NCBI Taxonomy" id="2200763"/>
    <lineage>
        <taxon>Bacteria</taxon>
        <taxon>Bacillati</taxon>
        <taxon>Actinomycetota</taxon>
        <taxon>Actinomycetes</taxon>
        <taxon>Streptosporangiales</taxon>
        <taxon>Streptosporangiaceae</taxon>
        <taxon>Microbispora</taxon>
    </lineage>
</organism>
<proteinExistence type="predicted"/>
<dbReference type="SUPFAM" id="SSF103473">
    <property type="entry name" value="MFS general substrate transporter"/>
    <property type="match status" value="1"/>
</dbReference>
<evidence type="ECO:0000259" key="7">
    <source>
        <dbReference type="PROSITE" id="PS50850"/>
    </source>
</evidence>
<keyword evidence="5 6" id="KW-0472">Membrane</keyword>
<keyword evidence="3 6" id="KW-0812">Transmembrane</keyword>
<dbReference type="InterPro" id="IPR011701">
    <property type="entry name" value="MFS"/>
</dbReference>
<feature type="transmembrane region" description="Helical" evidence="6">
    <location>
        <begin position="275"/>
        <end position="299"/>
    </location>
</feature>
<name>A0A5R8YIF5_9ACTN</name>
<dbReference type="EMBL" id="VANP01000019">
    <property type="protein sequence ID" value="TLP52331.1"/>
    <property type="molecule type" value="Genomic_DNA"/>
</dbReference>
<sequence length="433" mass="43590">MGGTVTGPIVTTARRRSLLTPQPSSCESQRDPARSEASTPRSSWVTIIVIYLAGVAAATSLGKFSSVGPQMTAQLGLSLSQLGWVISAVVALGAVAGLPAGYLVRRFGAARSLVVALVLMVAASALSAAAGNLAWLLTSRVAESAGYLLVSITCPALILRLAHERDRGVALSIWATFVPVGIGLSTLAGGAAGAALGWRGWVLLLAGLTLVMTLIVRARLPWTSAPETAAGSVPGARALAWPALLTVAFCLMVLVTIPVIVLLPTLLIEQHGRSAAVAGALTSAISLVGVPGGLAVGLLLRRRVPLGVLAASGLLVVPAAWLTYDSEGSLAAAVTGAGVISLENGLLGALVFAALPQVLERLDHADVGNGLVTQMGSLGSLLGPPLFGLVAGASGYGAAVPVIVAGMVASVGIMLLVTRHVSGRARRAAPEIG</sequence>
<dbReference type="CDD" id="cd06174">
    <property type="entry name" value="MFS"/>
    <property type="match status" value="1"/>
</dbReference>
<feature type="transmembrane region" description="Helical" evidence="6">
    <location>
        <begin position="330"/>
        <end position="355"/>
    </location>
</feature>
<feature type="transmembrane region" description="Helical" evidence="6">
    <location>
        <begin position="169"/>
        <end position="192"/>
    </location>
</feature>
<dbReference type="AlphaFoldDB" id="A0A5R8YIF5"/>
<dbReference type="Gene3D" id="1.20.1250.20">
    <property type="entry name" value="MFS general substrate transporter like domains"/>
    <property type="match status" value="1"/>
</dbReference>
<feature type="transmembrane region" description="Helical" evidence="6">
    <location>
        <begin position="396"/>
        <end position="417"/>
    </location>
</feature>
<feature type="transmembrane region" description="Helical" evidence="6">
    <location>
        <begin position="144"/>
        <end position="162"/>
    </location>
</feature>
<gene>
    <name evidence="8" type="ORF">FED44_31955</name>
</gene>
<protein>
    <submittedName>
        <fullName evidence="8">MFS transporter</fullName>
    </submittedName>
</protein>
<feature type="transmembrane region" description="Helical" evidence="6">
    <location>
        <begin position="44"/>
        <end position="62"/>
    </location>
</feature>
<evidence type="ECO:0000313" key="9">
    <source>
        <dbReference type="Proteomes" id="UP000309033"/>
    </source>
</evidence>
<comment type="caution">
    <text evidence="8">The sequence shown here is derived from an EMBL/GenBank/DDBJ whole genome shotgun (WGS) entry which is preliminary data.</text>
</comment>
<dbReference type="GO" id="GO:0022857">
    <property type="term" value="F:transmembrane transporter activity"/>
    <property type="evidence" value="ECO:0007669"/>
    <property type="project" value="InterPro"/>
</dbReference>
<evidence type="ECO:0000256" key="6">
    <source>
        <dbReference type="SAM" id="Phobius"/>
    </source>
</evidence>
<evidence type="ECO:0000256" key="1">
    <source>
        <dbReference type="ARBA" id="ARBA00004651"/>
    </source>
</evidence>
<evidence type="ECO:0000256" key="2">
    <source>
        <dbReference type="ARBA" id="ARBA00022475"/>
    </source>
</evidence>
<dbReference type="InterPro" id="IPR050189">
    <property type="entry name" value="MFS_Efflux_Transporters"/>
</dbReference>
<evidence type="ECO:0000256" key="5">
    <source>
        <dbReference type="ARBA" id="ARBA00023136"/>
    </source>
</evidence>
<keyword evidence="4 6" id="KW-1133">Transmembrane helix</keyword>
<accession>A0A5R8YIF5</accession>
<dbReference type="Proteomes" id="UP000309033">
    <property type="component" value="Unassembled WGS sequence"/>
</dbReference>
<feature type="domain" description="Major facilitator superfamily (MFS) profile" evidence="7">
    <location>
        <begin position="46"/>
        <end position="424"/>
    </location>
</feature>